<gene>
    <name evidence="3" type="ORF">PS1_0168</name>
</gene>
<reference evidence="3" key="1">
    <citation type="submission" date="2019-06" db="EMBL/GenBank/DDBJ databases">
        <title>Complete genome sequence of Aeromonas hydrophila bacteriophage PS1.</title>
        <authorList>
            <person name="Rai S."/>
            <person name="Tyagi A."/>
            <person name="Kumar N."/>
            <person name="Singh N."/>
        </authorList>
    </citation>
    <scope>NUCLEOTIDE SEQUENCE [LARGE SCALE GENOMIC DNA]</scope>
</reference>
<keyword evidence="2" id="KW-0946">Virion</keyword>
<sequence>MSRFNTGNNIPSISEEDFYDNSMALDEAMNSTDPTWRDRFNVEKPTIDAALKSAGFMPAAFDFVTGGTLQPGDRNKAVYNPAPNGDNNWYRWNGVFPKEIAANSQPNPKDENNWVLAHFRIGIVEKEALRRTYLEAGYNLVNGSFEQGGTLVNSNDVLLQERTGKVFTGPAGIVAAGTNPASGGFVDVSPFVLKTEPPLIAKTGSFSSGGRAESMKSALLSSDGYYYTPRTGVITAAPGSSPNSMWVCVGLLNGAPIDDMLNWLDGRPHLNAFIAARDSKSIRGGGVVTFPAGDYTFADEFVCVDYVKFVGEDRSKCRIFGAAGSGAGKAVVRACKSPVGSADIPEYLSYSGFSNCTINGNATWDVGLYVRHCTNESVFDNVTAQNCKKANSIFIGVFYVSAKNHVSRDARDLGAVIGKKIFSEGGLREVNASAFNNLRGNYAGLDDAYDPTTNPYAGACITIWTANSCAFDYVGAENAYGAGAIIRKGINSTIPNLYVESNGKGTAAVDKIGARIIAADFPSLIIGSLFATRQQKIYLEGSSLLQVGEIYSESFANGIFMGTGKVLLMNGHSANNYIGADQAFINNIETKRIAQFGNVPFTNFASLDSTAVIFGEAMTNVQVVMVPRVTLTTADPIVIGLSNSLSGGQVLEFGTSFTAGVPITKTFSKVSKGAGRLTHRSNYLPSTTTNFAMDVFIIQYVCDYQAIYNKWF</sequence>
<dbReference type="EMBL" id="MN032614">
    <property type="protein sequence ID" value="QDJ96679.1"/>
    <property type="molecule type" value="Genomic_DNA"/>
</dbReference>
<dbReference type="GO" id="GO:0051701">
    <property type="term" value="P:biological process involved in interaction with host"/>
    <property type="evidence" value="ECO:0007669"/>
    <property type="project" value="UniProtKB-ARBA"/>
</dbReference>
<dbReference type="InterPro" id="IPR011050">
    <property type="entry name" value="Pectin_lyase_fold/virulence"/>
</dbReference>
<comment type="subcellular location">
    <subcellularLocation>
        <location evidence="1">Virion</location>
    </subcellularLocation>
</comment>
<evidence type="ECO:0000256" key="2">
    <source>
        <dbReference type="ARBA" id="ARBA00022844"/>
    </source>
</evidence>
<dbReference type="GO" id="GO:0019058">
    <property type="term" value="P:viral life cycle"/>
    <property type="evidence" value="ECO:0007669"/>
    <property type="project" value="UniProtKB-ARBA"/>
</dbReference>
<organism evidence="3 4">
    <name type="scientific">Aeromonas phage PS1</name>
    <dbReference type="NCBI Taxonomy" id="2591406"/>
    <lineage>
        <taxon>Viruses</taxon>
        <taxon>Duplodnaviria</taxon>
        <taxon>Heunggongvirae</taxon>
        <taxon>Uroviricota</taxon>
        <taxon>Caudoviricetes</taxon>
        <taxon>Chimalliviridae</taxon>
        <taxon>Ferozepurvirus</taxon>
        <taxon>Ferozepurvirus PS1</taxon>
    </lineage>
</organism>
<evidence type="ECO:0000256" key="1">
    <source>
        <dbReference type="ARBA" id="ARBA00004328"/>
    </source>
</evidence>
<evidence type="ECO:0008006" key="5">
    <source>
        <dbReference type="Google" id="ProtNLM"/>
    </source>
</evidence>
<evidence type="ECO:0000313" key="3">
    <source>
        <dbReference type="EMBL" id="QDJ96679.1"/>
    </source>
</evidence>
<dbReference type="GO" id="GO:0044423">
    <property type="term" value="C:virion component"/>
    <property type="evidence" value="ECO:0007669"/>
    <property type="project" value="UniProtKB-KW"/>
</dbReference>
<dbReference type="Gene3D" id="2.160.20.10">
    <property type="entry name" value="Single-stranded right-handed beta-helix, Pectin lyase-like"/>
    <property type="match status" value="1"/>
</dbReference>
<proteinExistence type="predicted"/>
<dbReference type="SUPFAM" id="SSF51126">
    <property type="entry name" value="Pectin lyase-like"/>
    <property type="match status" value="1"/>
</dbReference>
<keyword evidence="4" id="KW-1185">Reference proteome</keyword>
<dbReference type="Gene3D" id="2.10.10.80">
    <property type="match status" value="1"/>
</dbReference>
<name>A0A514TUI2_9CAUD</name>
<dbReference type="InterPro" id="IPR012334">
    <property type="entry name" value="Pectin_lyas_fold"/>
</dbReference>
<evidence type="ECO:0000313" key="4">
    <source>
        <dbReference type="Proteomes" id="UP000317703"/>
    </source>
</evidence>
<accession>A0A514TUI2</accession>
<protein>
    <recommendedName>
        <fullName evidence="5">Tail spike TSP1/Gp66 N-terminal domain-containing protein</fullName>
    </recommendedName>
</protein>
<dbReference type="Proteomes" id="UP000317703">
    <property type="component" value="Segment"/>
</dbReference>